<dbReference type="PANTHER" id="PTHR24216">
    <property type="entry name" value="PAXILLIN-RELATED"/>
    <property type="match status" value="1"/>
</dbReference>
<feature type="region of interest" description="Disordered" evidence="1">
    <location>
        <begin position="819"/>
        <end position="855"/>
    </location>
</feature>
<reference evidence="2 3" key="1">
    <citation type="submission" date="2019-08" db="EMBL/GenBank/DDBJ databases">
        <title>Actinomadura sp. nov. CYP1-5 isolated from mountain soil.</title>
        <authorList>
            <person name="Songsumanus A."/>
            <person name="Kuncharoen N."/>
            <person name="Kudo T."/>
            <person name="Yuki M."/>
            <person name="Igarashi Y."/>
            <person name="Tanasupawat S."/>
        </authorList>
    </citation>
    <scope>NUCLEOTIDE SEQUENCE [LARGE SCALE GENOMIC DNA]</scope>
    <source>
        <strain evidence="2 3">GKU157</strain>
    </source>
</reference>
<organism evidence="2 3">
    <name type="scientific">Actinomadura syzygii</name>
    <dbReference type="NCBI Taxonomy" id="1427538"/>
    <lineage>
        <taxon>Bacteria</taxon>
        <taxon>Bacillati</taxon>
        <taxon>Actinomycetota</taxon>
        <taxon>Actinomycetes</taxon>
        <taxon>Streptosporangiales</taxon>
        <taxon>Thermomonosporaceae</taxon>
        <taxon>Actinomadura</taxon>
    </lineage>
</organism>
<name>A0A5D0U1E6_9ACTN</name>
<evidence type="ECO:0000313" key="2">
    <source>
        <dbReference type="EMBL" id="TYC12218.1"/>
    </source>
</evidence>
<dbReference type="OrthoDB" id="6951663at2"/>
<protein>
    <submittedName>
        <fullName evidence="2">Uncharacterized protein</fullName>
    </submittedName>
</protein>
<feature type="region of interest" description="Disordered" evidence="1">
    <location>
        <begin position="352"/>
        <end position="506"/>
    </location>
</feature>
<evidence type="ECO:0000256" key="1">
    <source>
        <dbReference type="SAM" id="MobiDB-lite"/>
    </source>
</evidence>
<dbReference type="PANTHER" id="PTHR24216:SF65">
    <property type="entry name" value="PAXILLIN-LIKE PROTEIN 1"/>
    <property type="match status" value="1"/>
</dbReference>
<gene>
    <name evidence="2" type="ORF">FXF65_23370</name>
</gene>
<feature type="compositionally biased region" description="Acidic residues" evidence="1">
    <location>
        <begin position="426"/>
        <end position="437"/>
    </location>
</feature>
<sequence>MSAADVREFLRLSPPEMLRAVLETVRLRDAKRLPPGADRLILRTMRQGESKRRAPLRFLMGGLWLHGLRNSDELDAADCAALLDAGAAADVLARAPGVRMLVEFEAPEALMRWGLVRAVLEDRPLAVVALGLLAAEPDDRALPAVRDMWTAFRDAHPELPARPAGLGELREAIRRGPSPRPEDLVTELDGLRDRFTAGADAADRAAGRLREGRRPDDADLTLIKGAVADYDGVRRKIGALLPGEHPADLPALASSVQDALSALRAGDRLRALRGVQGPEFVAELLEEVRHAAADGDADDGAGLAVLAELIEAMGVEEDRSEVPALAGRARAELPDRWHPLVDVALMGGLTVGDVPADATPPPVAPPSSEQSPAAPPLPESSPAEQPSAAPPPAEPSSSKPSASGQTAAAPSEEAVDVPAPRKAPDDEPPGEDVEEMSALDAFIEQTIPVARARPEKPKATRPESEASQAELTERQPSEPIHDDSRELVRPGSVEGAEDESPRRQARIPAQDDVLQEADPLAAEGAALLAGRFGLAGWIRKAAGRPDAEVHARWCAALASRMAVFAGPLTAEFSALAAGLDAKALADDPAGGVLAWAAAIRAGLVYPDATRLVEGLNVVVSAHPVLKECGEAFALAARAGVYLSPGMDGWIRGAVGLAEARRTASQDAARLLEEAPHRTVKLARATEVWKALVLKDGEIGRLLTLAAGDDPAGADAAAAEVVRLRAGAGVDRLIDETDARVNGRKKSKPIIAGARATLHKWIDGALGAAGAWAAAVKEHGDGGPDDSDWRTGPLRQLRETIEGHRAAVDDALAAMADAYRPSTDADRLPSDAQRQPTDAHRSSAEANRPPSDAHRIPADARARWQPAAAAVEAARELLAESFALLDGRPLPTVEPPAARLLNLDLLAVVDVPLDPRTLLPLGEVSAERLAEVAIAGPPDWAAVFEARAARLDHEGTEAVVAALESADPEAAARLRARREELVREARAVRDGRVERVRDRIATSRRDGLLTEGEEPAAEETLNRLTDARHDFDRVQDVSNDLLTQLFEEPDHHDAHSYRMAYRDGPDRAPLSIGQITGLLRAERLVHVVTGSAAMHAERVVRSLEDMPAGLPGLALWSVRPEDGTLEAALRRARGRGGHDVILLDLPAPHHADQFERRLAEARAAVADESGEGTLSVVLVAGPASAPAWLRCASADDVELVPLRRFDPPAVRQWMLEDSLGFPDDAGQRELVRRTGGWPALVGRVVTGIAERGGDRDHALDAVLRQVRARPAALLDDTGVHADECLAAAWRELVNWDGRETPEDFAALLALSEEQGASALAPDALHARGYTGTRDLVDALRTLGALDSAGGLLACEPVLAEATRWADQG</sequence>
<dbReference type="EMBL" id="VSFF01000009">
    <property type="protein sequence ID" value="TYC12218.1"/>
    <property type="molecule type" value="Genomic_DNA"/>
</dbReference>
<evidence type="ECO:0000313" key="3">
    <source>
        <dbReference type="Proteomes" id="UP000322634"/>
    </source>
</evidence>
<feature type="compositionally biased region" description="Basic and acidic residues" evidence="1">
    <location>
        <begin position="452"/>
        <end position="464"/>
    </location>
</feature>
<proteinExistence type="predicted"/>
<dbReference type="Proteomes" id="UP000322634">
    <property type="component" value="Unassembled WGS sequence"/>
</dbReference>
<accession>A0A5D0U1E6</accession>
<keyword evidence="3" id="KW-1185">Reference proteome</keyword>
<feature type="compositionally biased region" description="Basic and acidic residues" evidence="1">
    <location>
        <begin position="471"/>
        <end position="488"/>
    </location>
</feature>
<comment type="caution">
    <text evidence="2">The sequence shown here is derived from an EMBL/GenBank/DDBJ whole genome shotgun (WGS) entry which is preliminary data.</text>
</comment>
<dbReference type="RefSeq" id="WP_148352161.1">
    <property type="nucleotide sequence ID" value="NZ_JBHSBF010000012.1"/>
</dbReference>